<dbReference type="Proteomes" id="UP001061958">
    <property type="component" value="Unassembled WGS sequence"/>
</dbReference>
<evidence type="ECO:0008006" key="4">
    <source>
        <dbReference type="Google" id="ProtNLM"/>
    </source>
</evidence>
<feature type="transmembrane region" description="Helical" evidence="1">
    <location>
        <begin position="20"/>
        <end position="38"/>
    </location>
</feature>
<sequence length="464" mass="52965">MSPCQPCHTKLPKLLNKCSIRSLCYIVGIAATIGRAFSGVGQPPVMGVVAEALVQQGFHSRGTITTIYFLSIILAAILMPLAGYLFDVLGARRTGLIVVFLLSVSCFVFAYGNIHESIYLLLLIFVSIRFFGQGALNLISTNMINQWWTKERRVVQGWSSFVYSFVMFGILPSCLIWLQNKYGWQHTLGILGSLIVCVMIPVCYLFYMNDIHMYGLKTVCDTQVQQRYPMDEEEYEMNQAYWHSEDEQDEHLETFIQNLSHRSYRIDNSLSSELKVTNWEECHWIDALKCSYFWKFSWCCFSWGFLTTGLFFHLSAIYVQMNVYGTTSVSNTFWLIGLFSSIFSLFPSYVDKAHDLRPLRITMFLLGFSLLVIHFVHLRILEWLLGITIGSVMGMMNVYSVVLLAEWFGTKHIGKIAGVNQTITQLGSALGPIVLLKVASWTDSYLGTLLVCSIWPFLTILWLY</sequence>
<accession>A0A9C7US28</accession>
<dbReference type="PANTHER" id="PTHR11360">
    <property type="entry name" value="MONOCARBOXYLATE TRANSPORTER"/>
    <property type="match status" value="1"/>
</dbReference>
<comment type="caution">
    <text evidence="2">The sequence shown here is derived from an EMBL/GenBank/DDBJ whole genome shotgun (WGS) entry which is preliminary data.</text>
</comment>
<reference evidence="2" key="2">
    <citation type="submission" date="2022-01" db="EMBL/GenBank/DDBJ databases">
        <authorList>
            <person name="Hirooka S."/>
            <person name="Miyagishima S.Y."/>
        </authorList>
    </citation>
    <scope>NUCLEOTIDE SEQUENCE</scope>
    <source>
        <strain evidence="2">NBRC 102759</strain>
    </source>
</reference>
<dbReference type="Gene3D" id="1.20.1250.20">
    <property type="entry name" value="MFS general substrate transporter like domains"/>
    <property type="match status" value="1"/>
</dbReference>
<feature type="transmembrane region" description="Helical" evidence="1">
    <location>
        <begin position="361"/>
        <end position="377"/>
    </location>
</feature>
<feature type="transmembrane region" description="Helical" evidence="1">
    <location>
        <begin position="331"/>
        <end position="349"/>
    </location>
</feature>
<feature type="transmembrane region" description="Helical" evidence="1">
    <location>
        <begin position="160"/>
        <end position="178"/>
    </location>
</feature>
<feature type="transmembrane region" description="Helical" evidence="1">
    <location>
        <begin position="93"/>
        <end position="112"/>
    </location>
</feature>
<organism evidence="2 3">
    <name type="scientific">Galdieria partita</name>
    <dbReference type="NCBI Taxonomy" id="83374"/>
    <lineage>
        <taxon>Eukaryota</taxon>
        <taxon>Rhodophyta</taxon>
        <taxon>Bangiophyceae</taxon>
        <taxon>Galdieriales</taxon>
        <taxon>Galdieriaceae</taxon>
        <taxon>Galdieria</taxon>
    </lineage>
</organism>
<dbReference type="InterPro" id="IPR011701">
    <property type="entry name" value="MFS"/>
</dbReference>
<dbReference type="EMBL" id="BQMJ01000041">
    <property type="protein sequence ID" value="GJQ13210.1"/>
    <property type="molecule type" value="Genomic_DNA"/>
</dbReference>
<feature type="transmembrane region" description="Helical" evidence="1">
    <location>
        <begin position="298"/>
        <end position="319"/>
    </location>
</feature>
<evidence type="ECO:0000313" key="3">
    <source>
        <dbReference type="Proteomes" id="UP001061958"/>
    </source>
</evidence>
<evidence type="ECO:0000256" key="1">
    <source>
        <dbReference type="SAM" id="Phobius"/>
    </source>
</evidence>
<proteinExistence type="predicted"/>
<name>A0A9C7US28_9RHOD</name>
<dbReference type="InterPro" id="IPR050327">
    <property type="entry name" value="Proton-linked_MCT"/>
</dbReference>
<dbReference type="OrthoDB" id="6961at2759"/>
<keyword evidence="1" id="KW-1133">Transmembrane helix</keyword>
<dbReference type="InterPro" id="IPR036259">
    <property type="entry name" value="MFS_trans_sf"/>
</dbReference>
<dbReference type="GO" id="GO:0022857">
    <property type="term" value="F:transmembrane transporter activity"/>
    <property type="evidence" value="ECO:0007669"/>
    <property type="project" value="InterPro"/>
</dbReference>
<dbReference type="AlphaFoldDB" id="A0A9C7US28"/>
<feature type="transmembrane region" description="Helical" evidence="1">
    <location>
        <begin position="118"/>
        <end position="139"/>
    </location>
</feature>
<feature type="transmembrane region" description="Helical" evidence="1">
    <location>
        <begin position="184"/>
        <end position="207"/>
    </location>
</feature>
<keyword evidence="3" id="KW-1185">Reference proteome</keyword>
<keyword evidence="1" id="KW-0472">Membrane</keyword>
<evidence type="ECO:0000313" key="2">
    <source>
        <dbReference type="EMBL" id="GJQ13210.1"/>
    </source>
</evidence>
<feature type="transmembrane region" description="Helical" evidence="1">
    <location>
        <begin position="445"/>
        <end position="463"/>
    </location>
</feature>
<feature type="transmembrane region" description="Helical" evidence="1">
    <location>
        <begin position="67"/>
        <end position="86"/>
    </location>
</feature>
<protein>
    <recommendedName>
        <fullName evidence="4">Major facilitator superfamily (MFS) profile domain-containing protein</fullName>
    </recommendedName>
</protein>
<dbReference type="PANTHER" id="PTHR11360:SF308">
    <property type="entry name" value="BLL3089 PROTEIN"/>
    <property type="match status" value="1"/>
</dbReference>
<gene>
    <name evidence="2" type="ORF">GpartN1_g5001.t1</name>
</gene>
<feature type="transmembrane region" description="Helical" evidence="1">
    <location>
        <begin position="383"/>
        <end position="405"/>
    </location>
</feature>
<keyword evidence="1" id="KW-0812">Transmembrane</keyword>
<dbReference type="Pfam" id="PF07690">
    <property type="entry name" value="MFS_1"/>
    <property type="match status" value="1"/>
</dbReference>
<dbReference type="SUPFAM" id="SSF103473">
    <property type="entry name" value="MFS general substrate transporter"/>
    <property type="match status" value="1"/>
</dbReference>
<reference evidence="2" key="1">
    <citation type="journal article" date="2022" name="Proc. Natl. Acad. Sci. U.S.A.">
        <title>Life cycle and functional genomics of the unicellular red alga Galdieria for elucidating algal and plant evolution and industrial use.</title>
        <authorList>
            <person name="Hirooka S."/>
            <person name="Itabashi T."/>
            <person name="Ichinose T.M."/>
            <person name="Onuma R."/>
            <person name="Fujiwara T."/>
            <person name="Yamashita S."/>
            <person name="Jong L.W."/>
            <person name="Tomita R."/>
            <person name="Iwane A.H."/>
            <person name="Miyagishima S.Y."/>
        </authorList>
    </citation>
    <scope>NUCLEOTIDE SEQUENCE</scope>
    <source>
        <strain evidence="2">NBRC 102759</strain>
    </source>
</reference>